<evidence type="ECO:0000256" key="1">
    <source>
        <dbReference type="SAM" id="Phobius"/>
    </source>
</evidence>
<dbReference type="EMBL" id="BMAO01029772">
    <property type="protein sequence ID" value="GFR33938.1"/>
    <property type="molecule type" value="Genomic_DNA"/>
</dbReference>
<keyword evidence="1" id="KW-0812">Transmembrane</keyword>
<gene>
    <name evidence="2" type="ORF">TNCT_335101</name>
</gene>
<keyword evidence="1" id="KW-1133">Transmembrane helix</keyword>
<feature type="transmembrane region" description="Helical" evidence="1">
    <location>
        <begin position="44"/>
        <end position="69"/>
    </location>
</feature>
<evidence type="ECO:0000313" key="2">
    <source>
        <dbReference type="EMBL" id="GFR33938.1"/>
    </source>
</evidence>
<dbReference type="Proteomes" id="UP000887116">
    <property type="component" value="Unassembled WGS sequence"/>
</dbReference>
<comment type="caution">
    <text evidence="2">The sequence shown here is derived from an EMBL/GenBank/DDBJ whole genome shotgun (WGS) entry which is preliminary data.</text>
</comment>
<sequence>MMTFEFMHRLQDSRPRQRNDLVFSESLKLSGLLTLVVFSDAFNVGLVCYIIVILCIWKCICIRGGVLCYRATQNMQI</sequence>
<reference evidence="2" key="1">
    <citation type="submission" date="2020-07" db="EMBL/GenBank/DDBJ databases">
        <title>Multicomponent nature underlies the extraordinary mechanical properties of spider dragline silk.</title>
        <authorList>
            <person name="Kono N."/>
            <person name="Nakamura H."/>
            <person name="Mori M."/>
            <person name="Yoshida Y."/>
            <person name="Ohtoshi R."/>
            <person name="Malay A.D."/>
            <person name="Moran D.A.P."/>
            <person name="Tomita M."/>
            <person name="Numata K."/>
            <person name="Arakawa K."/>
        </authorList>
    </citation>
    <scope>NUCLEOTIDE SEQUENCE</scope>
</reference>
<name>A0A8X6JPM5_TRICU</name>
<keyword evidence="1" id="KW-0472">Membrane</keyword>
<accession>A0A8X6JPM5</accession>
<keyword evidence="3" id="KW-1185">Reference proteome</keyword>
<organism evidence="2 3">
    <name type="scientific">Trichonephila clavata</name>
    <name type="common">Joro spider</name>
    <name type="synonym">Nephila clavata</name>
    <dbReference type="NCBI Taxonomy" id="2740835"/>
    <lineage>
        <taxon>Eukaryota</taxon>
        <taxon>Metazoa</taxon>
        <taxon>Ecdysozoa</taxon>
        <taxon>Arthropoda</taxon>
        <taxon>Chelicerata</taxon>
        <taxon>Arachnida</taxon>
        <taxon>Araneae</taxon>
        <taxon>Araneomorphae</taxon>
        <taxon>Entelegynae</taxon>
        <taxon>Araneoidea</taxon>
        <taxon>Nephilidae</taxon>
        <taxon>Trichonephila</taxon>
    </lineage>
</organism>
<protein>
    <submittedName>
        <fullName evidence="2">Uncharacterized protein</fullName>
    </submittedName>
</protein>
<dbReference type="AlphaFoldDB" id="A0A8X6JPM5"/>
<proteinExistence type="predicted"/>
<evidence type="ECO:0000313" key="3">
    <source>
        <dbReference type="Proteomes" id="UP000887116"/>
    </source>
</evidence>